<evidence type="ECO:0000256" key="4">
    <source>
        <dbReference type="PROSITE-ProRule" id="PRU00510"/>
    </source>
</evidence>
<dbReference type="Proteomes" id="UP000198426">
    <property type="component" value="Unassembled WGS sequence"/>
</dbReference>
<sequence length="109" mass="12107">MVAVLERKAQLEARLVALEEKLREIDAELDSHQSRDWEELAVERETDEVLEGEGRAGQVEMTAIRAALARIEEGTYGECVKCGDEISEARLDLLPYTPFCAACARAVAK</sequence>
<evidence type="ECO:0000256" key="3">
    <source>
        <dbReference type="ARBA" id="ARBA00022833"/>
    </source>
</evidence>
<dbReference type="InterPro" id="IPR048487">
    <property type="entry name" value="DksA-like_N"/>
</dbReference>
<dbReference type="AlphaFoldDB" id="A0A239FEV4"/>
<evidence type="ECO:0000256" key="2">
    <source>
        <dbReference type="ARBA" id="ARBA00022771"/>
    </source>
</evidence>
<dbReference type="OrthoDB" id="1121111at2"/>
<organism evidence="8 9">
    <name type="scientific">Tropicimonas sediminicola</name>
    <dbReference type="NCBI Taxonomy" id="1031541"/>
    <lineage>
        <taxon>Bacteria</taxon>
        <taxon>Pseudomonadati</taxon>
        <taxon>Pseudomonadota</taxon>
        <taxon>Alphaproteobacteria</taxon>
        <taxon>Rhodobacterales</taxon>
        <taxon>Roseobacteraceae</taxon>
        <taxon>Tropicimonas</taxon>
    </lineage>
</organism>
<dbReference type="Pfam" id="PF01258">
    <property type="entry name" value="zf-dskA_traR"/>
    <property type="match status" value="1"/>
</dbReference>
<evidence type="ECO:0000313" key="9">
    <source>
        <dbReference type="Proteomes" id="UP000198426"/>
    </source>
</evidence>
<evidence type="ECO:0000313" key="8">
    <source>
        <dbReference type="EMBL" id="SNS54614.1"/>
    </source>
</evidence>
<reference evidence="8 9" key="1">
    <citation type="submission" date="2017-06" db="EMBL/GenBank/DDBJ databases">
        <authorList>
            <person name="Kim H.J."/>
            <person name="Triplett B.A."/>
        </authorList>
    </citation>
    <scope>NUCLEOTIDE SEQUENCE [LARGE SCALE GENOMIC DNA]</scope>
    <source>
        <strain evidence="8 9">DSM 29339</strain>
    </source>
</reference>
<proteinExistence type="predicted"/>
<evidence type="ECO:0000256" key="5">
    <source>
        <dbReference type="SAM" id="Coils"/>
    </source>
</evidence>
<feature type="coiled-coil region" evidence="5">
    <location>
        <begin position="1"/>
        <end position="35"/>
    </location>
</feature>
<dbReference type="PROSITE" id="PS51128">
    <property type="entry name" value="ZF_DKSA_2"/>
    <property type="match status" value="1"/>
</dbReference>
<name>A0A239FEV4_9RHOB</name>
<dbReference type="Pfam" id="PF21173">
    <property type="entry name" value="DksA-like_N"/>
    <property type="match status" value="1"/>
</dbReference>
<dbReference type="Gene3D" id="1.20.120.910">
    <property type="entry name" value="DksA, coiled-coil domain"/>
    <property type="match status" value="1"/>
</dbReference>
<keyword evidence="1" id="KW-0479">Metal-binding</keyword>
<dbReference type="InterPro" id="IPR000962">
    <property type="entry name" value="Znf_DskA_TraR"/>
</dbReference>
<gene>
    <name evidence="8" type="ORF">SAMN05421757_102611</name>
</gene>
<dbReference type="PANTHER" id="PTHR33823:SF4">
    <property type="entry name" value="GENERAL STRESS PROTEIN 16O"/>
    <property type="match status" value="1"/>
</dbReference>
<accession>A0A239FEV4</accession>
<keyword evidence="5" id="KW-0175">Coiled coil</keyword>
<evidence type="ECO:0000259" key="7">
    <source>
        <dbReference type="Pfam" id="PF21173"/>
    </source>
</evidence>
<keyword evidence="3" id="KW-0862">Zinc</keyword>
<keyword evidence="2" id="KW-0863">Zinc-finger</keyword>
<dbReference type="GO" id="GO:0008270">
    <property type="term" value="F:zinc ion binding"/>
    <property type="evidence" value="ECO:0007669"/>
    <property type="project" value="UniProtKB-KW"/>
</dbReference>
<feature type="zinc finger region" description="dksA C4-type" evidence="4">
    <location>
        <begin position="79"/>
        <end position="103"/>
    </location>
</feature>
<dbReference type="RefSeq" id="WP_089232328.1">
    <property type="nucleotide sequence ID" value="NZ_FZOY01000002.1"/>
</dbReference>
<feature type="domain" description="DnaK suppressor protein-like N-terminal" evidence="7">
    <location>
        <begin position="9"/>
        <end position="71"/>
    </location>
</feature>
<dbReference type="SUPFAM" id="SSF57716">
    <property type="entry name" value="Glucocorticoid receptor-like (DNA-binding domain)"/>
    <property type="match status" value="1"/>
</dbReference>
<protein>
    <submittedName>
        <fullName evidence="8">Transcriptional regulator, TraR/DksA family</fullName>
    </submittedName>
</protein>
<dbReference type="PANTHER" id="PTHR33823">
    <property type="entry name" value="RNA POLYMERASE-BINDING TRANSCRIPTION FACTOR DKSA-RELATED"/>
    <property type="match status" value="1"/>
</dbReference>
<evidence type="ECO:0000256" key="1">
    <source>
        <dbReference type="ARBA" id="ARBA00022723"/>
    </source>
</evidence>
<evidence type="ECO:0000259" key="6">
    <source>
        <dbReference type="Pfam" id="PF01258"/>
    </source>
</evidence>
<keyword evidence="9" id="KW-1185">Reference proteome</keyword>
<dbReference type="EMBL" id="FZOY01000002">
    <property type="protein sequence ID" value="SNS54614.1"/>
    <property type="molecule type" value="Genomic_DNA"/>
</dbReference>
<feature type="domain" description="Zinc finger DksA/TraR C4-type" evidence="6">
    <location>
        <begin position="74"/>
        <end position="105"/>
    </location>
</feature>